<evidence type="ECO:0000313" key="2">
    <source>
        <dbReference type="Ensembl" id="ENSMALP00000029008.1"/>
    </source>
</evidence>
<keyword evidence="3" id="KW-1185">Reference proteome</keyword>
<reference evidence="2" key="1">
    <citation type="submission" date="2025-08" db="UniProtKB">
        <authorList>
            <consortium name="Ensembl"/>
        </authorList>
    </citation>
    <scope>IDENTIFICATION</scope>
</reference>
<sequence>MADSKVESSGELSLTELKEKKHTEETENGEDAAANGKAVGIASFSSLSSVEHECLSVCDEEDDDVEDDLDRPMGKRAADDDDDEEVRKNYHDMCFQL</sequence>
<feature type="compositionally biased region" description="Basic and acidic residues" evidence="1">
    <location>
        <begin position="16"/>
        <end position="25"/>
    </location>
</feature>
<accession>A0A3Q3KI46</accession>
<dbReference type="Proteomes" id="UP000261600">
    <property type="component" value="Unplaced"/>
</dbReference>
<organism evidence="2 3">
    <name type="scientific">Monopterus albus</name>
    <name type="common">Swamp eel</name>
    <dbReference type="NCBI Taxonomy" id="43700"/>
    <lineage>
        <taxon>Eukaryota</taxon>
        <taxon>Metazoa</taxon>
        <taxon>Chordata</taxon>
        <taxon>Craniata</taxon>
        <taxon>Vertebrata</taxon>
        <taxon>Euteleostomi</taxon>
        <taxon>Actinopterygii</taxon>
        <taxon>Neopterygii</taxon>
        <taxon>Teleostei</taxon>
        <taxon>Neoteleostei</taxon>
        <taxon>Acanthomorphata</taxon>
        <taxon>Anabantaria</taxon>
        <taxon>Synbranchiformes</taxon>
        <taxon>Synbranchidae</taxon>
        <taxon>Monopterus</taxon>
    </lineage>
</organism>
<dbReference type="AlphaFoldDB" id="A0A3Q3KI46"/>
<name>A0A3Q3KI46_MONAL</name>
<dbReference type="Ensembl" id="ENSMALT00000029531.1">
    <property type="protein sequence ID" value="ENSMALP00000029008.1"/>
    <property type="gene ID" value="ENSMALG00000020060.1"/>
</dbReference>
<reference evidence="2" key="2">
    <citation type="submission" date="2025-09" db="UniProtKB">
        <authorList>
            <consortium name="Ensembl"/>
        </authorList>
    </citation>
    <scope>IDENTIFICATION</scope>
</reference>
<evidence type="ECO:0000256" key="1">
    <source>
        <dbReference type="SAM" id="MobiDB-lite"/>
    </source>
</evidence>
<protein>
    <submittedName>
        <fullName evidence="2">Uncharacterized protein</fullName>
    </submittedName>
</protein>
<feature type="compositionally biased region" description="Acidic residues" evidence="1">
    <location>
        <begin position="58"/>
        <end position="69"/>
    </location>
</feature>
<dbReference type="STRING" id="43700.ENSMALP00000029008"/>
<feature type="region of interest" description="Disordered" evidence="1">
    <location>
        <begin position="58"/>
        <end position="84"/>
    </location>
</feature>
<feature type="region of interest" description="Disordered" evidence="1">
    <location>
        <begin position="1"/>
        <end position="35"/>
    </location>
</feature>
<evidence type="ECO:0000313" key="3">
    <source>
        <dbReference type="Proteomes" id="UP000261600"/>
    </source>
</evidence>
<proteinExistence type="predicted"/>